<dbReference type="InterPro" id="IPR013106">
    <property type="entry name" value="Ig_V-set"/>
</dbReference>
<evidence type="ECO:0000259" key="7">
    <source>
        <dbReference type="PROSITE" id="PS50835"/>
    </source>
</evidence>
<dbReference type="Gene3D" id="2.60.40.10">
    <property type="entry name" value="Immunoglobulins"/>
    <property type="match status" value="1"/>
</dbReference>
<dbReference type="PROSITE" id="PS50835">
    <property type="entry name" value="IG_LIKE"/>
    <property type="match status" value="1"/>
</dbReference>
<evidence type="ECO:0000256" key="4">
    <source>
        <dbReference type="ARBA" id="ARBA00023136"/>
    </source>
</evidence>
<sequence length="112" mass="12526">LLCFLSFSLAGQAQVILKQSPASVTRAQTKTARMQCTAQGVDDFASANIHWYRHAPSRAPERILYIGAGQVSYDDSSYENKYSALKRDGNICIFSVNNINANDESVYYCAYW</sequence>
<evidence type="ECO:0000313" key="9">
    <source>
        <dbReference type="EMBL" id="NXX86127.1"/>
    </source>
</evidence>
<name>A0A852LD84_UROIN</name>
<dbReference type="InterPro" id="IPR051117">
    <property type="entry name" value="TRG_var/const_region"/>
</dbReference>
<feature type="non-terminal residue" evidence="9">
    <location>
        <position position="1"/>
    </location>
</feature>
<dbReference type="SUPFAM" id="SSF48726">
    <property type="entry name" value="Immunoglobulin"/>
    <property type="match status" value="1"/>
</dbReference>
<keyword evidence="4" id="KW-0472">Membrane</keyword>
<gene>
    <name evidence="9" type="primary">Iglv321_1</name>
    <name evidence="8" type="synonym">Iglv321_0</name>
    <name evidence="10" type="synonym">Iglv321_2</name>
    <name evidence="9" type="ORF">UROIND_R15460</name>
    <name evidence="10" type="ORF">UROIND_R15492</name>
    <name evidence="8" type="ORF">UROIND_R15736</name>
</gene>
<keyword evidence="11" id="KW-1185">Reference proteome</keyword>
<dbReference type="PANTHER" id="PTHR19256:SF65">
    <property type="entry name" value="T CELL RECEPTOR GAMMA CONSTANT 1-RELATED"/>
    <property type="match status" value="1"/>
</dbReference>
<comment type="caution">
    <text evidence="9">The sequence shown here is derived from an EMBL/GenBank/DDBJ whole genome shotgun (WGS) entry which is preliminary data.</text>
</comment>
<feature type="non-terminal residue" evidence="9">
    <location>
        <position position="112"/>
    </location>
</feature>
<reference evidence="9" key="1">
    <citation type="submission" date="2020-02" db="EMBL/GenBank/DDBJ databases">
        <title>Bird 10,000 Genomes (B10K) Project - Family phase.</title>
        <authorList>
            <person name="Zhang G."/>
        </authorList>
    </citation>
    <scope>NUCLEOTIDE SEQUENCE</scope>
    <source>
        <strain evidence="9">B10K-DU-030-59</strain>
    </source>
</reference>
<comment type="subcellular location">
    <subcellularLocation>
        <location evidence="1">Membrane</location>
    </subcellularLocation>
</comment>
<organism evidence="9 11">
    <name type="scientific">Urocolius indicus</name>
    <name type="common">Red-faced mousebird</name>
    <name type="synonym">Colius indicus</name>
    <dbReference type="NCBI Taxonomy" id="458196"/>
    <lineage>
        <taxon>Eukaryota</taxon>
        <taxon>Metazoa</taxon>
        <taxon>Chordata</taxon>
        <taxon>Craniata</taxon>
        <taxon>Vertebrata</taxon>
        <taxon>Euteleostomi</taxon>
        <taxon>Archelosauria</taxon>
        <taxon>Archosauria</taxon>
        <taxon>Dinosauria</taxon>
        <taxon>Saurischia</taxon>
        <taxon>Theropoda</taxon>
        <taxon>Coelurosauria</taxon>
        <taxon>Aves</taxon>
        <taxon>Neognathae</taxon>
        <taxon>Neoaves</taxon>
        <taxon>Telluraves</taxon>
        <taxon>Coraciimorphae</taxon>
        <taxon>Coliiformes</taxon>
        <taxon>Coliidae</taxon>
        <taxon>Urocolius</taxon>
    </lineage>
</organism>
<evidence type="ECO:0000256" key="1">
    <source>
        <dbReference type="ARBA" id="ARBA00004370"/>
    </source>
</evidence>
<dbReference type="AlphaFoldDB" id="A0A852LD84"/>
<dbReference type="InterPro" id="IPR007110">
    <property type="entry name" value="Ig-like_dom"/>
</dbReference>
<dbReference type="Proteomes" id="UP000654395">
    <property type="component" value="Unassembled WGS sequence"/>
</dbReference>
<evidence type="ECO:0000256" key="2">
    <source>
        <dbReference type="ARBA" id="ARBA00022692"/>
    </source>
</evidence>
<feature type="domain" description="Ig-like" evidence="7">
    <location>
        <begin position="13"/>
        <end position="112"/>
    </location>
</feature>
<dbReference type="EMBL" id="WBNH01011805">
    <property type="protein sequence ID" value="NXX86127.1"/>
    <property type="molecule type" value="Genomic_DNA"/>
</dbReference>
<keyword evidence="6" id="KW-0393">Immunoglobulin domain</keyword>
<dbReference type="PANTHER" id="PTHR19256">
    <property type="entry name" value="T-CELL RECEPTOR GAMMA CHAIN"/>
    <property type="match status" value="1"/>
</dbReference>
<evidence type="ECO:0000256" key="3">
    <source>
        <dbReference type="ARBA" id="ARBA00022989"/>
    </source>
</evidence>
<dbReference type="OrthoDB" id="8924181at2759"/>
<keyword evidence="3" id="KW-1133">Transmembrane helix</keyword>
<dbReference type="InterPro" id="IPR036179">
    <property type="entry name" value="Ig-like_dom_sf"/>
</dbReference>
<evidence type="ECO:0000256" key="6">
    <source>
        <dbReference type="ARBA" id="ARBA00023319"/>
    </source>
</evidence>
<dbReference type="EMBL" id="WBNH01034148">
    <property type="protein sequence ID" value="NXX87482.1"/>
    <property type="molecule type" value="Genomic_DNA"/>
</dbReference>
<dbReference type="GO" id="GO:0016020">
    <property type="term" value="C:membrane"/>
    <property type="evidence" value="ECO:0007669"/>
    <property type="project" value="UniProtKB-SubCell"/>
</dbReference>
<protein>
    <submittedName>
        <fullName evidence="9">LV321 protein</fullName>
    </submittedName>
</protein>
<evidence type="ECO:0000313" key="8">
    <source>
        <dbReference type="EMBL" id="NXX82619.1"/>
    </source>
</evidence>
<keyword evidence="5" id="KW-0675">Receptor</keyword>
<evidence type="ECO:0000313" key="11">
    <source>
        <dbReference type="Proteomes" id="UP000654395"/>
    </source>
</evidence>
<accession>A0A852LD84</accession>
<dbReference type="EMBL" id="WBNH01008466">
    <property type="protein sequence ID" value="NXX82619.1"/>
    <property type="molecule type" value="Genomic_DNA"/>
</dbReference>
<evidence type="ECO:0000313" key="10">
    <source>
        <dbReference type="EMBL" id="NXX87482.1"/>
    </source>
</evidence>
<dbReference type="SMART" id="SM00406">
    <property type="entry name" value="IGv"/>
    <property type="match status" value="1"/>
</dbReference>
<evidence type="ECO:0000256" key="5">
    <source>
        <dbReference type="ARBA" id="ARBA00023170"/>
    </source>
</evidence>
<dbReference type="Pfam" id="PF07686">
    <property type="entry name" value="V-set"/>
    <property type="match status" value="1"/>
</dbReference>
<proteinExistence type="predicted"/>
<dbReference type="InterPro" id="IPR013783">
    <property type="entry name" value="Ig-like_fold"/>
</dbReference>
<keyword evidence="2" id="KW-0812">Transmembrane</keyword>